<dbReference type="PANTHER" id="PTHR45138:SF9">
    <property type="entry name" value="DIGUANYLATE CYCLASE DGCM-RELATED"/>
    <property type="match status" value="1"/>
</dbReference>
<dbReference type="InterPro" id="IPR050469">
    <property type="entry name" value="Diguanylate_Cyclase"/>
</dbReference>
<proteinExistence type="predicted"/>
<dbReference type="InterPro" id="IPR029787">
    <property type="entry name" value="Nucleotide_cyclase"/>
</dbReference>
<dbReference type="InterPro" id="IPR000160">
    <property type="entry name" value="GGDEF_dom"/>
</dbReference>
<feature type="transmembrane region" description="Helical" evidence="1">
    <location>
        <begin position="99"/>
        <end position="115"/>
    </location>
</feature>
<gene>
    <name evidence="3" type="ORF">QQ91_0003305</name>
</gene>
<comment type="caution">
    <text evidence="3">The sequence shown here is derived from an EMBL/GenBank/DDBJ whole genome shotgun (WGS) entry which is preliminary data.</text>
</comment>
<feature type="transmembrane region" description="Helical" evidence="1">
    <location>
        <begin position="153"/>
        <end position="176"/>
    </location>
</feature>
<evidence type="ECO:0000259" key="2">
    <source>
        <dbReference type="PROSITE" id="PS50887"/>
    </source>
</evidence>
<dbReference type="PANTHER" id="PTHR45138">
    <property type="entry name" value="REGULATORY COMPONENTS OF SENSORY TRANSDUCTION SYSTEM"/>
    <property type="match status" value="1"/>
</dbReference>
<name>A0ABD4SZR4_9CYAN</name>
<dbReference type="PROSITE" id="PS50887">
    <property type="entry name" value="GGDEF"/>
    <property type="match status" value="1"/>
</dbReference>
<dbReference type="AlphaFoldDB" id="A0ABD4SZR4"/>
<keyword evidence="4" id="KW-1185">Reference proteome</keyword>
<feature type="transmembrane region" description="Helical" evidence="1">
    <location>
        <begin position="20"/>
        <end position="43"/>
    </location>
</feature>
<dbReference type="NCBIfam" id="TIGR00254">
    <property type="entry name" value="GGDEF"/>
    <property type="match status" value="1"/>
</dbReference>
<evidence type="ECO:0000313" key="3">
    <source>
        <dbReference type="EMBL" id="MCM1981858.1"/>
    </source>
</evidence>
<keyword evidence="1" id="KW-0812">Transmembrane</keyword>
<feature type="transmembrane region" description="Helical" evidence="1">
    <location>
        <begin position="122"/>
        <end position="141"/>
    </location>
</feature>
<keyword evidence="1" id="KW-1133">Transmembrane helix</keyword>
<dbReference type="Proteomes" id="UP000031561">
    <property type="component" value="Unassembled WGS sequence"/>
</dbReference>
<dbReference type="RefSeq" id="WP_166279943.1">
    <property type="nucleotide sequence ID" value="NZ_JTHE03000022.1"/>
</dbReference>
<organism evidence="3 4">
    <name type="scientific">Lyngbya confervoides BDU141951</name>
    <dbReference type="NCBI Taxonomy" id="1574623"/>
    <lineage>
        <taxon>Bacteria</taxon>
        <taxon>Bacillati</taxon>
        <taxon>Cyanobacteriota</taxon>
        <taxon>Cyanophyceae</taxon>
        <taxon>Oscillatoriophycideae</taxon>
        <taxon>Oscillatoriales</taxon>
        <taxon>Microcoleaceae</taxon>
        <taxon>Lyngbya</taxon>
    </lineage>
</organism>
<sequence length="350" mass="39445">MIRSLSWGKPKKSNIKDYRLYLVIRVLALLSILVHIALIWIFGWKGVEPMVGFNLLSLVILVVSWNANQQNRYSTAVIFMTADVIFHSLLATILLGWNAGFYFYLLAAIPITFLNPRRYDRWLLIASLCLTMSLCLVYQMLASSVPYDLPMMILRGLNAANTVVSFAAMGLSCHYFRHGSMLTENEIYQLANTDDLTGAFNRRKMMEILTAQTSQVQRYGGKLSVMIGDLDGFKVINDSYGHLTGDRVLKETAALMQQRLRNADFMGRWGGEEFLFVLPNTNLEGAYSLAENLRLAVATQDIPVQGQSIPVSITFGVVEYHAHLSIEDTLKRADDRLYQGKQAGRNQVVI</sequence>
<feature type="domain" description="GGDEF" evidence="2">
    <location>
        <begin position="221"/>
        <end position="350"/>
    </location>
</feature>
<dbReference type="Pfam" id="PF00990">
    <property type="entry name" value="GGDEF"/>
    <property type="match status" value="1"/>
</dbReference>
<accession>A0ABD4SZR4</accession>
<evidence type="ECO:0000313" key="4">
    <source>
        <dbReference type="Proteomes" id="UP000031561"/>
    </source>
</evidence>
<evidence type="ECO:0000256" key="1">
    <source>
        <dbReference type="SAM" id="Phobius"/>
    </source>
</evidence>
<dbReference type="SUPFAM" id="SSF55073">
    <property type="entry name" value="Nucleotide cyclase"/>
    <property type="match status" value="1"/>
</dbReference>
<dbReference type="InterPro" id="IPR043128">
    <property type="entry name" value="Rev_trsase/Diguanyl_cyclase"/>
</dbReference>
<dbReference type="EMBL" id="JTHE03000022">
    <property type="protein sequence ID" value="MCM1981858.1"/>
    <property type="molecule type" value="Genomic_DNA"/>
</dbReference>
<reference evidence="3 4" key="1">
    <citation type="journal article" date="2015" name="Genome Announc.">
        <title>Draft Genome Sequence of Filamentous Marine Cyanobacterium Lyngbya confervoides Strain BDU141951.</title>
        <authorList>
            <person name="Chandrababunaidu M.M."/>
            <person name="Sen D."/>
            <person name="Tripathy S."/>
        </authorList>
    </citation>
    <scope>NUCLEOTIDE SEQUENCE [LARGE SCALE GENOMIC DNA]</scope>
    <source>
        <strain evidence="3 4">BDU141951</strain>
    </source>
</reference>
<dbReference type="CDD" id="cd01949">
    <property type="entry name" value="GGDEF"/>
    <property type="match status" value="1"/>
</dbReference>
<dbReference type="FunFam" id="3.30.70.270:FF:000001">
    <property type="entry name" value="Diguanylate cyclase domain protein"/>
    <property type="match status" value="1"/>
</dbReference>
<keyword evidence="1" id="KW-0472">Membrane</keyword>
<dbReference type="Gene3D" id="3.30.70.270">
    <property type="match status" value="1"/>
</dbReference>
<dbReference type="SMART" id="SM00267">
    <property type="entry name" value="GGDEF"/>
    <property type="match status" value="1"/>
</dbReference>
<protein>
    <submittedName>
        <fullName evidence="3">GGDEF domain-containing protein</fullName>
    </submittedName>
</protein>